<dbReference type="VEuPathDB" id="TrichDB:TRFO_20563"/>
<dbReference type="SUPFAM" id="SSF52540">
    <property type="entry name" value="P-loop containing nucleoside triphosphate hydrolases"/>
    <property type="match status" value="1"/>
</dbReference>
<protein>
    <submittedName>
        <fullName evidence="2">Rab2</fullName>
    </submittedName>
</protein>
<keyword evidence="3" id="KW-1185">Reference proteome</keyword>
<evidence type="ECO:0000313" key="2">
    <source>
        <dbReference type="EMBL" id="OHT10191.1"/>
    </source>
</evidence>
<dbReference type="GeneID" id="94836183"/>
<dbReference type="PROSITE" id="PS51419">
    <property type="entry name" value="RAB"/>
    <property type="match status" value="1"/>
</dbReference>
<dbReference type="InterPro" id="IPR027417">
    <property type="entry name" value="P-loop_NTPase"/>
</dbReference>
<dbReference type="GO" id="GO:0003924">
    <property type="term" value="F:GTPase activity"/>
    <property type="evidence" value="ECO:0007669"/>
    <property type="project" value="InterPro"/>
</dbReference>
<dbReference type="AlphaFoldDB" id="A0A1J4KFJ3"/>
<comment type="caution">
    <text evidence="2">The sequence shown here is derived from an EMBL/GenBank/DDBJ whole genome shotgun (WGS) entry which is preliminary data.</text>
</comment>
<dbReference type="Proteomes" id="UP000179807">
    <property type="component" value="Unassembled WGS sequence"/>
</dbReference>
<name>A0A1J4KFJ3_9EUKA</name>
<gene>
    <name evidence="2" type="ORF">TRFO_20563</name>
</gene>
<feature type="region of interest" description="Disordered" evidence="1">
    <location>
        <begin position="57"/>
        <end position="78"/>
    </location>
</feature>
<dbReference type="RefSeq" id="XP_068363327.1">
    <property type="nucleotide sequence ID" value="XM_068501479.1"/>
</dbReference>
<accession>A0A1J4KFJ3</accession>
<evidence type="ECO:0000256" key="1">
    <source>
        <dbReference type="SAM" id="MobiDB-lite"/>
    </source>
</evidence>
<organism evidence="2 3">
    <name type="scientific">Tritrichomonas foetus</name>
    <dbReference type="NCBI Taxonomy" id="1144522"/>
    <lineage>
        <taxon>Eukaryota</taxon>
        <taxon>Metamonada</taxon>
        <taxon>Parabasalia</taxon>
        <taxon>Tritrichomonadida</taxon>
        <taxon>Tritrichomonadidae</taxon>
        <taxon>Tritrichomonas</taxon>
    </lineage>
</organism>
<dbReference type="EMBL" id="MLAK01000618">
    <property type="protein sequence ID" value="OHT10191.1"/>
    <property type="molecule type" value="Genomic_DNA"/>
</dbReference>
<dbReference type="Gene3D" id="3.40.50.300">
    <property type="entry name" value="P-loop containing nucleotide triphosphate hydrolases"/>
    <property type="match status" value="1"/>
</dbReference>
<proteinExistence type="predicted"/>
<dbReference type="Pfam" id="PF00071">
    <property type="entry name" value="Ras"/>
    <property type="match status" value="1"/>
</dbReference>
<evidence type="ECO:0000313" key="3">
    <source>
        <dbReference type="Proteomes" id="UP000179807"/>
    </source>
</evidence>
<sequence length="78" mass="8770">MAGNKSDLIEKKKILPAEVKKWASEKKKKYVETSAKTGEGVKKKIDELMTTLVHANAKKKQKKPLSLEAREKGKKNCC</sequence>
<dbReference type="GO" id="GO:0005525">
    <property type="term" value="F:GTP binding"/>
    <property type="evidence" value="ECO:0007669"/>
    <property type="project" value="InterPro"/>
</dbReference>
<reference evidence="2" key="1">
    <citation type="submission" date="2016-10" db="EMBL/GenBank/DDBJ databases">
        <authorList>
            <person name="Benchimol M."/>
            <person name="Almeida L.G."/>
            <person name="Vasconcelos A.T."/>
            <person name="Perreira-Neves A."/>
            <person name="Rosa I.A."/>
            <person name="Tasca T."/>
            <person name="Bogo M.R."/>
            <person name="de Souza W."/>
        </authorList>
    </citation>
    <scope>NUCLEOTIDE SEQUENCE [LARGE SCALE GENOMIC DNA]</scope>
    <source>
        <strain evidence="2">K</strain>
    </source>
</reference>
<dbReference type="InterPro" id="IPR001806">
    <property type="entry name" value="Small_GTPase"/>
</dbReference>